<dbReference type="KEGG" id="nmes:H9L09_03995"/>
<dbReference type="InterPro" id="IPR019639">
    <property type="entry name" value="DUF2505"/>
</dbReference>
<dbReference type="SUPFAM" id="SSF55961">
    <property type="entry name" value="Bet v1-like"/>
    <property type="match status" value="1"/>
</dbReference>
<evidence type="ECO:0000313" key="2">
    <source>
        <dbReference type="Proteomes" id="UP000515947"/>
    </source>
</evidence>
<keyword evidence="2" id="KW-1185">Reference proteome</keyword>
<name>A0A7G9RDC1_9ACTN</name>
<dbReference type="RefSeq" id="WP_187579437.1">
    <property type="nucleotide sequence ID" value="NZ_CP060713.1"/>
</dbReference>
<sequence length="160" mass="17315">MKFSFSMSYDAAPDRVYAMLGEPEFREQVCAAGYAVRHNVSLTHSGTGMTVVMDQYLPTRGIPPVAAKFVGEELHIVQTEEWSGPEGASLDIAIPGKPGWVKGAITLAAAGSRTVETITGEVKINVPLVGGKLEKMIEQVIEAAMRNEERVGHSWLDGDR</sequence>
<proteinExistence type="predicted"/>
<reference evidence="1 2" key="1">
    <citation type="submission" date="2020-08" db="EMBL/GenBank/DDBJ databases">
        <title>Genome sequence of Nocardioides mesophilus KACC 16243T.</title>
        <authorList>
            <person name="Hyun D.-W."/>
            <person name="Bae J.-W."/>
        </authorList>
    </citation>
    <scope>NUCLEOTIDE SEQUENCE [LARGE SCALE GENOMIC DNA]</scope>
    <source>
        <strain evidence="1 2">KACC 16243</strain>
    </source>
</reference>
<dbReference type="AlphaFoldDB" id="A0A7G9RDC1"/>
<dbReference type="EMBL" id="CP060713">
    <property type="protein sequence ID" value="QNN53596.1"/>
    <property type="molecule type" value="Genomic_DNA"/>
</dbReference>
<protein>
    <submittedName>
        <fullName evidence="1">DUF2505 domain-containing protein</fullName>
    </submittedName>
</protein>
<dbReference type="Proteomes" id="UP000515947">
    <property type="component" value="Chromosome"/>
</dbReference>
<gene>
    <name evidence="1" type="ORF">H9L09_03995</name>
</gene>
<evidence type="ECO:0000313" key="1">
    <source>
        <dbReference type="EMBL" id="QNN53596.1"/>
    </source>
</evidence>
<dbReference type="Pfam" id="PF10698">
    <property type="entry name" value="DUF2505"/>
    <property type="match status" value="1"/>
</dbReference>
<accession>A0A7G9RDC1</accession>
<organism evidence="1 2">
    <name type="scientific">Nocardioides mesophilus</name>
    <dbReference type="NCBI Taxonomy" id="433659"/>
    <lineage>
        <taxon>Bacteria</taxon>
        <taxon>Bacillati</taxon>
        <taxon>Actinomycetota</taxon>
        <taxon>Actinomycetes</taxon>
        <taxon>Propionibacteriales</taxon>
        <taxon>Nocardioidaceae</taxon>
        <taxon>Nocardioides</taxon>
    </lineage>
</organism>